<organism evidence="2">
    <name type="scientific">Anopheles triannulatus</name>
    <dbReference type="NCBI Taxonomy" id="58253"/>
    <lineage>
        <taxon>Eukaryota</taxon>
        <taxon>Metazoa</taxon>
        <taxon>Ecdysozoa</taxon>
        <taxon>Arthropoda</taxon>
        <taxon>Hexapoda</taxon>
        <taxon>Insecta</taxon>
        <taxon>Pterygota</taxon>
        <taxon>Neoptera</taxon>
        <taxon>Endopterygota</taxon>
        <taxon>Diptera</taxon>
        <taxon>Nematocera</taxon>
        <taxon>Culicoidea</taxon>
        <taxon>Culicidae</taxon>
        <taxon>Anophelinae</taxon>
        <taxon>Anopheles</taxon>
    </lineage>
</organism>
<keyword evidence="1" id="KW-0732">Signal</keyword>
<sequence>MGSRWWRQIGALLHRALLVYGNVECLFQPQRLVLLAQAIQYLSRSQSRDELVQQYGLEVRTELAVHRQLLQSPVPLRHVLADGLRCVVEVCPLAEDGHLGAELLPQQLTQLLERPILGQGWVAQVSQALVCLATDAADQERTPFLWRDFVHFEELLQPLVVHVPVIELDRKLRYRTD</sequence>
<feature type="chain" id="PRO_5014779185" evidence="1">
    <location>
        <begin position="22"/>
        <end position="177"/>
    </location>
</feature>
<reference evidence="2" key="1">
    <citation type="submission" date="2018-01" db="EMBL/GenBank/DDBJ databases">
        <title>An insight into the sialome of Amazonian anophelines.</title>
        <authorList>
            <person name="Ribeiro J.M."/>
            <person name="Scarpassa V."/>
            <person name="Calvo E."/>
        </authorList>
    </citation>
    <scope>NUCLEOTIDE SEQUENCE</scope>
    <source>
        <tissue evidence="2">Salivary glands</tissue>
    </source>
</reference>
<accession>A0A2M4B0W9</accession>
<dbReference type="AlphaFoldDB" id="A0A2M4B0W9"/>
<feature type="signal peptide" evidence="1">
    <location>
        <begin position="1"/>
        <end position="21"/>
    </location>
</feature>
<protein>
    <submittedName>
        <fullName evidence="2">Putative secreted protein</fullName>
    </submittedName>
</protein>
<name>A0A2M4B0W9_9DIPT</name>
<evidence type="ECO:0000256" key="1">
    <source>
        <dbReference type="SAM" id="SignalP"/>
    </source>
</evidence>
<proteinExistence type="predicted"/>
<dbReference type="EMBL" id="GGFK01013291">
    <property type="protein sequence ID" value="MBW46612.1"/>
    <property type="molecule type" value="Transcribed_RNA"/>
</dbReference>
<evidence type="ECO:0000313" key="2">
    <source>
        <dbReference type="EMBL" id="MBW46612.1"/>
    </source>
</evidence>